<dbReference type="SUPFAM" id="SSF49879">
    <property type="entry name" value="SMAD/FHA domain"/>
    <property type="match status" value="1"/>
</dbReference>
<evidence type="ECO:0000256" key="3">
    <source>
        <dbReference type="ARBA" id="ARBA00022771"/>
    </source>
</evidence>
<evidence type="ECO:0000256" key="1">
    <source>
        <dbReference type="ARBA" id="ARBA00022679"/>
    </source>
</evidence>
<dbReference type="Gene3D" id="3.30.40.10">
    <property type="entry name" value="Zinc/RING finger domain, C3HC4 (zinc finger)"/>
    <property type="match status" value="1"/>
</dbReference>
<gene>
    <name evidence="9" type="ORF">G6F64_002402</name>
</gene>
<dbReference type="InterPro" id="IPR008984">
    <property type="entry name" value="SMAD_FHA_dom_sf"/>
</dbReference>
<evidence type="ECO:0000256" key="2">
    <source>
        <dbReference type="ARBA" id="ARBA00022723"/>
    </source>
</evidence>
<dbReference type="GO" id="GO:0061630">
    <property type="term" value="F:ubiquitin protein ligase activity"/>
    <property type="evidence" value="ECO:0007669"/>
    <property type="project" value="TreeGrafter"/>
</dbReference>
<dbReference type="Proteomes" id="UP000716291">
    <property type="component" value="Unassembled WGS sequence"/>
</dbReference>
<sequence>MSGPISLAMTVKYAEDSRPNIKNTLFEKLSNNNNSGSSSSDEMKVHIRIVPNIDNSSRSLIFNVIERDLEVGKVIKIGRFTEKSYLEEHVSFKSKVVSRFHCEIWLNNDGKIQIKDTKSSSGTFINHVRLSPANQESQAEELRDGDLIQLGVDYQGGIQEMYRSVKMKLEINRRSVKQLSYSISAFHNLRNIIANKQPMTASSDIEECCICLYALAPFQALFVAPCSHSYHFKCIRPLFDSYPGFQCPVCRTYSDLDASVAVEAEEIIQKLGLKRIAQDNHSCEESEILHSLQGQLTPNDPQLLSTLIAYTSDLSTPSLVTSDIEVSGIAEYHDQVNPNTSTATNASEQKKKISRYNSNLIEKIKMAFSNERIRSTLSKKRVNSGGTSSGISEEIERSDNCFDCSLPNHLIHNHSCQSTHPNNLNEITEEIGSNSSH</sequence>
<reference evidence="9" key="1">
    <citation type="journal article" date="2020" name="Microb. Genom.">
        <title>Genetic diversity of clinical and environmental Mucorales isolates obtained from an investigation of mucormycosis cases among solid organ transplant recipients.</title>
        <authorList>
            <person name="Nguyen M.H."/>
            <person name="Kaul D."/>
            <person name="Muto C."/>
            <person name="Cheng S.J."/>
            <person name="Richter R.A."/>
            <person name="Bruno V.M."/>
            <person name="Liu G."/>
            <person name="Beyhan S."/>
            <person name="Sundermann A.J."/>
            <person name="Mounaud S."/>
            <person name="Pasculle A.W."/>
            <person name="Nierman W.C."/>
            <person name="Driscoll E."/>
            <person name="Cumbie R."/>
            <person name="Clancy C.J."/>
            <person name="Dupont C.L."/>
        </authorList>
    </citation>
    <scope>NUCLEOTIDE SEQUENCE</scope>
    <source>
        <strain evidence="9">GL11</strain>
    </source>
</reference>
<evidence type="ECO:0000313" key="9">
    <source>
        <dbReference type="EMBL" id="KAG1313239.1"/>
    </source>
</evidence>
<keyword evidence="3 6" id="KW-0863">Zinc-finger</keyword>
<dbReference type="GO" id="GO:0016567">
    <property type="term" value="P:protein ubiquitination"/>
    <property type="evidence" value="ECO:0007669"/>
    <property type="project" value="TreeGrafter"/>
</dbReference>
<keyword evidence="1" id="KW-0808">Transferase</keyword>
<keyword evidence="2" id="KW-0479">Metal-binding</keyword>
<dbReference type="PANTHER" id="PTHR15067">
    <property type="entry name" value="E3 UBIQUITIN-PROTEIN LIGASE RNF8"/>
    <property type="match status" value="1"/>
</dbReference>
<keyword evidence="4" id="KW-0833">Ubl conjugation pathway</keyword>
<dbReference type="EMBL" id="JAANQT010000208">
    <property type="protein sequence ID" value="KAG1313239.1"/>
    <property type="molecule type" value="Genomic_DNA"/>
</dbReference>
<dbReference type="GO" id="GO:0032153">
    <property type="term" value="C:cell division site"/>
    <property type="evidence" value="ECO:0007669"/>
    <property type="project" value="TreeGrafter"/>
</dbReference>
<dbReference type="Pfam" id="PF00498">
    <property type="entry name" value="FHA"/>
    <property type="match status" value="1"/>
</dbReference>
<comment type="caution">
    <text evidence="9">The sequence shown here is derived from an EMBL/GenBank/DDBJ whole genome shotgun (WGS) entry which is preliminary data.</text>
</comment>
<keyword evidence="5" id="KW-0862">Zinc</keyword>
<dbReference type="GO" id="GO:0000151">
    <property type="term" value="C:ubiquitin ligase complex"/>
    <property type="evidence" value="ECO:0007669"/>
    <property type="project" value="TreeGrafter"/>
</dbReference>
<dbReference type="PANTHER" id="PTHR15067:SF7">
    <property type="entry name" value="E3 UBIQUITIN-PROTEIN LIGASE DMA1-RELATED"/>
    <property type="match status" value="1"/>
</dbReference>
<evidence type="ECO:0000259" key="8">
    <source>
        <dbReference type="PROSITE" id="PS50089"/>
    </source>
</evidence>
<organism evidence="9 10">
    <name type="scientific">Rhizopus oryzae</name>
    <name type="common">Mucormycosis agent</name>
    <name type="synonym">Rhizopus arrhizus var. delemar</name>
    <dbReference type="NCBI Taxonomy" id="64495"/>
    <lineage>
        <taxon>Eukaryota</taxon>
        <taxon>Fungi</taxon>
        <taxon>Fungi incertae sedis</taxon>
        <taxon>Mucoromycota</taxon>
        <taxon>Mucoromycotina</taxon>
        <taxon>Mucoromycetes</taxon>
        <taxon>Mucorales</taxon>
        <taxon>Mucorineae</taxon>
        <taxon>Rhizopodaceae</taxon>
        <taxon>Rhizopus</taxon>
    </lineage>
</organism>
<protein>
    <recommendedName>
        <fullName evidence="11">SMAD/FHA domain-containing protein</fullName>
    </recommendedName>
</protein>
<dbReference type="InterPro" id="IPR001841">
    <property type="entry name" value="Znf_RING"/>
</dbReference>
<evidence type="ECO:0000259" key="7">
    <source>
        <dbReference type="PROSITE" id="PS50006"/>
    </source>
</evidence>
<evidence type="ECO:0008006" key="11">
    <source>
        <dbReference type="Google" id="ProtNLM"/>
    </source>
</evidence>
<feature type="domain" description="FHA" evidence="7">
    <location>
        <begin position="75"/>
        <end position="130"/>
    </location>
</feature>
<dbReference type="Gene3D" id="2.60.200.20">
    <property type="match status" value="1"/>
</dbReference>
<dbReference type="InterPro" id="IPR013083">
    <property type="entry name" value="Znf_RING/FYVE/PHD"/>
</dbReference>
<dbReference type="AlphaFoldDB" id="A0A9P6XGC3"/>
<dbReference type="InterPro" id="IPR000253">
    <property type="entry name" value="FHA_dom"/>
</dbReference>
<name>A0A9P6XGC3_RHIOR</name>
<dbReference type="GO" id="GO:0005829">
    <property type="term" value="C:cytosol"/>
    <property type="evidence" value="ECO:0007669"/>
    <property type="project" value="TreeGrafter"/>
</dbReference>
<keyword evidence="10" id="KW-1185">Reference proteome</keyword>
<dbReference type="SUPFAM" id="SSF57850">
    <property type="entry name" value="RING/U-box"/>
    <property type="match status" value="1"/>
</dbReference>
<feature type="domain" description="RING-type" evidence="8">
    <location>
        <begin position="208"/>
        <end position="251"/>
    </location>
</feature>
<proteinExistence type="predicted"/>
<accession>A0A9P6XGC3</accession>
<dbReference type="GO" id="GO:0008270">
    <property type="term" value="F:zinc ion binding"/>
    <property type="evidence" value="ECO:0007669"/>
    <property type="project" value="UniProtKB-KW"/>
</dbReference>
<evidence type="ECO:0000313" key="10">
    <source>
        <dbReference type="Proteomes" id="UP000716291"/>
    </source>
</evidence>
<dbReference type="PROSITE" id="PS50006">
    <property type="entry name" value="FHA_DOMAIN"/>
    <property type="match status" value="1"/>
</dbReference>
<dbReference type="Pfam" id="PF17123">
    <property type="entry name" value="zf-RING_11"/>
    <property type="match status" value="1"/>
</dbReference>
<evidence type="ECO:0000256" key="6">
    <source>
        <dbReference type="PROSITE-ProRule" id="PRU00175"/>
    </source>
</evidence>
<evidence type="ECO:0000256" key="4">
    <source>
        <dbReference type="ARBA" id="ARBA00022786"/>
    </source>
</evidence>
<dbReference type="PROSITE" id="PS50089">
    <property type="entry name" value="ZF_RING_2"/>
    <property type="match status" value="1"/>
</dbReference>
<dbReference type="SMART" id="SM00240">
    <property type="entry name" value="FHA"/>
    <property type="match status" value="1"/>
</dbReference>
<evidence type="ECO:0000256" key="5">
    <source>
        <dbReference type="ARBA" id="ARBA00022833"/>
    </source>
</evidence>
<dbReference type="SMART" id="SM00184">
    <property type="entry name" value="RING"/>
    <property type="match status" value="1"/>
</dbReference>
<dbReference type="GO" id="GO:0006511">
    <property type="term" value="P:ubiquitin-dependent protein catabolic process"/>
    <property type="evidence" value="ECO:0007669"/>
    <property type="project" value="TreeGrafter"/>
</dbReference>